<dbReference type="SUPFAM" id="SSF48452">
    <property type="entry name" value="TPR-like"/>
    <property type="match status" value="1"/>
</dbReference>
<name>A0ABR1UVG0_9PEZI</name>
<organism evidence="3 4">
    <name type="scientific">Apiospora hydei</name>
    <dbReference type="NCBI Taxonomy" id="1337664"/>
    <lineage>
        <taxon>Eukaryota</taxon>
        <taxon>Fungi</taxon>
        <taxon>Dikarya</taxon>
        <taxon>Ascomycota</taxon>
        <taxon>Pezizomycotina</taxon>
        <taxon>Sordariomycetes</taxon>
        <taxon>Xylariomycetidae</taxon>
        <taxon>Amphisphaeriales</taxon>
        <taxon>Apiosporaceae</taxon>
        <taxon>Apiospora</taxon>
    </lineage>
</organism>
<dbReference type="PANTHER" id="PTHR47643:SF2">
    <property type="entry name" value="TPR DOMAIN PROTEIN (AFU_ORTHOLOGUE AFUA_5G12710)"/>
    <property type="match status" value="1"/>
</dbReference>
<dbReference type="InterPro" id="IPR053209">
    <property type="entry name" value="Gramillin-biosynth_MTr"/>
</dbReference>
<dbReference type="PANTHER" id="PTHR47643">
    <property type="entry name" value="TPR DOMAIN PROTEIN (AFU_ORTHOLOGUE AFUA_5G12710)"/>
    <property type="match status" value="1"/>
</dbReference>
<feature type="region of interest" description="Disordered" evidence="1">
    <location>
        <begin position="700"/>
        <end position="721"/>
    </location>
</feature>
<evidence type="ECO:0000256" key="1">
    <source>
        <dbReference type="SAM" id="MobiDB-lite"/>
    </source>
</evidence>
<dbReference type="InterPro" id="IPR011990">
    <property type="entry name" value="TPR-like_helical_dom_sf"/>
</dbReference>
<dbReference type="Gene3D" id="1.25.40.10">
    <property type="entry name" value="Tetratricopeptide repeat domain"/>
    <property type="match status" value="1"/>
</dbReference>
<proteinExistence type="predicted"/>
<dbReference type="EMBL" id="JAQQWN010000010">
    <property type="protein sequence ID" value="KAK8062925.1"/>
    <property type="molecule type" value="Genomic_DNA"/>
</dbReference>
<dbReference type="Proteomes" id="UP001433268">
    <property type="component" value="Unassembled WGS sequence"/>
</dbReference>
<evidence type="ECO:0000313" key="3">
    <source>
        <dbReference type="EMBL" id="KAK8062925.1"/>
    </source>
</evidence>
<dbReference type="InterPro" id="IPR001214">
    <property type="entry name" value="SET_dom"/>
</dbReference>
<protein>
    <recommendedName>
        <fullName evidence="2">SET domain-containing protein</fullName>
    </recommendedName>
</protein>
<sequence>MDIKHMTDDTPYAGHFKQLFAAAEHSASRKGESVTDHPPAEQLIASFLWKLQISSMQRAAMSSEQHLSTTQVPAPYPPCTRSLRDLKPAMISEMKLETHHRGMKTLLRVLTRPDRMNAAMAIVEDQGGTAVLLQLYHVPEVSVVPTEHILYKDRVCILKEPFFKGTTDGTYSLRVDHVNDIIWLAPDDEHVPAKWRRQQTGAPKASPEARMRGNKAVQNNNWAEAESLYSAAVNSAATLEEARLAHLNRSLANLNLGRFEDALSDAMKGGQDEKPNESEKALFREARALYRMQRYRECMQKLVVLAAEFPDNQAAKVELERAQARLREQLKGLYPFRRMYKEAQAGIPIIDCATFTGPVEVRPSPGRGRGLFTTTAVAAGDLLMCEKAFEYCYAGDDHPEGNNKTTLLMDMETRSWAVGGQAGLISQVVQKLAQNPNSSKAFLDLHRGAYQAVSADEVDDRPVVDSFLVAKTIMANAFGTPRTSRSSFRTTALVPEGKTPSTTTCGIWIQASYLNHSCAGNCRRSFIGDMQIIRATRDIPADTELFFSYKQAEPLTSFDETQKSLRNWGFRCDCALCLAKKATSDDTLKRRKALLAQLKYIMRPSTVPRAIDTKRALAVLEKVEATYATPVRASSTATGSDSVLPSSVQITPRLELWDPYFGLGAHLLNRGKKDDAVKVTIKGFEALGFVITATLPKASNGGGGGSKNKAGNVTSDSDSDGGTGQLVVESWGVVVDYVVPAFLTLFRVYRATSPELANRAREYAATAYSMLVGEKETIYDEIPELR</sequence>
<dbReference type="SMART" id="SM00317">
    <property type="entry name" value="SET"/>
    <property type="match status" value="1"/>
</dbReference>
<dbReference type="Gene3D" id="2.170.270.10">
    <property type="entry name" value="SET domain"/>
    <property type="match status" value="1"/>
</dbReference>
<accession>A0ABR1UVG0</accession>
<evidence type="ECO:0000259" key="2">
    <source>
        <dbReference type="PROSITE" id="PS50280"/>
    </source>
</evidence>
<feature type="domain" description="SET" evidence="2">
    <location>
        <begin position="357"/>
        <end position="550"/>
    </location>
</feature>
<evidence type="ECO:0000313" key="4">
    <source>
        <dbReference type="Proteomes" id="UP001433268"/>
    </source>
</evidence>
<dbReference type="PROSITE" id="PS50280">
    <property type="entry name" value="SET"/>
    <property type="match status" value="1"/>
</dbReference>
<comment type="caution">
    <text evidence="3">The sequence shown here is derived from an EMBL/GenBank/DDBJ whole genome shotgun (WGS) entry which is preliminary data.</text>
</comment>
<gene>
    <name evidence="3" type="ORF">PG997_015022</name>
</gene>
<dbReference type="Pfam" id="PF00856">
    <property type="entry name" value="SET"/>
    <property type="match status" value="1"/>
</dbReference>
<dbReference type="RefSeq" id="XP_066661524.1">
    <property type="nucleotide sequence ID" value="XM_066819336.1"/>
</dbReference>
<dbReference type="GeneID" id="92052396"/>
<keyword evidence="4" id="KW-1185">Reference proteome</keyword>
<dbReference type="SUPFAM" id="SSF82199">
    <property type="entry name" value="SET domain"/>
    <property type="match status" value="1"/>
</dbReference>
<reference evidence="3 4" key="1">
    <citation type="submission" date="2023-01" db="EMBL/GenBank/DDBJ databases">
        <title>Analysis of 21 Apiospora genomes using comparative genomics revels a genus with tremendous synthesis potential of carbohydrate active enzymes and secondary metabolites.</title>
        <authorList>
            <person name="Sorensen T."/>
        </authorList>
    </citation>
    <scope>NUCLEOTIDE SEQUENCE [LARGE SCALE GENOMIC DNA]</scope>
    <source>
        <strain evidence="3 4">CBS 114990</strain>
    </source>
</reference>
<dbReference type="CDD" id="cd20071">
    <property type="entry name" value="SET_SMYD"/>
    <property type="match status" value="1"/>
</dbReference>
<dbReference type="InterPro" id="IPR046341">
    <property type="entry name" value="SET_dom_sf"/>
</dbReference>